<dbReference type="AlphaFoldDB" id="A0A3G9G873"/>
<reference evidence="3" key="1">
    <citation type="journal article" date="2017" name="Biotechnol. Biofuels">
        <title>Evaluation of environmental bacterial communities as a factor affecting the growth of duckweed Lemna minor.</title>
        <authorList>
            <person name="Ishizawa H."/>
            <person name="Kuroda M."/>
            <person name="Morikawa M."/>
            <person name="Ike M."/>
        </authorList>
    </citation>
    <scope>NUCLEOTIDE SEQUENCE [LARGE SCALE GENOMIC DNA]</scope>
    <source>
        <strain evidence="3">M6</strain>
    </source>
</reference>
<dbReference type="OrthoDB" id="7174029at2"/>
<gene>
    <name evidence="2" type="ORF">EM6_1103</name>
</gene>
<protein>
    <submittedName>
        <fullName evidence="2">Uncharacterized protein</fullName>
    </submittedName>
</protein>
<dbReference type="Proteomes" id="UP000278756">
    <property type="component" value="Chromosome 1"/>
</dbReference>
<proteinExistence type="predicted"/>
<dbReference type="EMBL" id="AP018827">
    <property type="protein sequence ID" value="BBF80519.1"/>
    <property type="molecule type" value="Genomic_DNA"/>
</dbReference>
<evidence type="ECO:0000313" key="2">
    <source>
        <dbReference type="EMBL" id="BBF80519.1"/>
    </source>
</evidence>
<dbReference type="RefSeq" id="WP_126420920.1">
    <property type="nucleotide sequence ID" value="NZ_AP018827.1"/>
</dbReference>
<organism evidence="2 3">
    <name type="scientific">Asticcacaulis excentricus</name>
    <dbReference type="NCBI Taxonomy" id="78587"/>
    <lineage>
        <taxon>Bacteria</taxon>
        <taxon>Pseudomonadati</taxon>
        <taxon>Pseudomonadota</taxon>
        <taxon>Alphaproteobacteria</taxon>
        <taxon>Caulobacterales</taxon>
        <taxon>Caulobacteraceae</taxon>
        <taxon>Asticcacaulis</taxon>
    </lineage>
</organism>
<reference evidence="3" key="2">
    <citation type="journal article" date="2017" name="Plant Physiol. Biochem.">
        <title>Differential oxidative and antioxidative response of duckweed Lemna minor toward plant growth promoting/inhibiting bacteria.</title>
        <authorList>
            <person name="Ishizawa H."/>
            <person name="Kuroda M."/>
            <person name="Morikawa M."/>
            <person name="Ike M."/>
        </authorList>
    </citation>
    <scope>NUCLEOTIDE SEQUENCE [LARGE SCALE GENOMIC DNA]</scope>
    <source>
        <strain evidence="3">M6</strain>
    </source>
</reference>
<accession>A0A3G9G873</accession>
<evidence type="ECO:0000256" key="1">
    <source>
        <dbReference type="SAM" id="MobiDB-lite"/>
    </source>
</evidence>
<feature type="region of interest" description="Disordered" evidence="1">
    <location>
        <begin position="137"/>
        <end position="178"/>
    </location>
</feature>
<evidence type="ECO:0000313" key="3">
    <source>
        <dbReference type="Proteomes" id="UP000278756"/>
    </source>
</evidence>
<sequence>MTETTDMAGSLTPEQRREHLRAYADRMLLALSAMDAPETPDAVTKGIRTALMIERLYARCDASQAQAHKHAIAAIEDQVKLKNKLEWSGDWLDKAPDVPFITLKPDALKGMQWPHPPRDHMAELSARIEQMRVNARAYKQARSQPAPQPETKPVAPVEVTPAPQPKSEPAAPSRPLTPPEMALRERVQNTVAIPRPQGTPLTQHDYGLIRDEDVEVLHGDRLPRLYEMGETRDTLLKALKAYSREDLNLLWPDLFPLDTG</sequence>
<name>A0A3G9G873_9CAUL</name>